<evidence type="ECO:0000256" key="5">
    <source>
        <dbReference type="SAM" id="Phobius"/>
    </source>
</evidence>
<evidence type="ECO:0000256" key="1">
    <source>
        <dbReference type="ARBA" id="ARBA00000085"/>
    </source>
</evidence>
<gene>
    <name evidence="8" type="ORF">IPN91_07050</name>
</gene>
<keyword evidence="5" id="KW-0472">Membrane</keyword>
<evidence type="ECO:0000259" key="7">
    <source>
        <dbReference type="PROSITE" id="PS50110"/>
    </source>
</evidence>
<accession>A0A936F1H7</accession>
<dbReference type="InterPro" id="IPR003661">
    <property type="entry name" value="HisK_dim/P_dom"/>
</dbReference>
<comment type="catalytic activity">
    <reaction evidence="1">
        <text>ATP + protein L-histidine = ADP + protein N-phospho-L-histidine.</text>
        <dbReference type="EC" id="2.7.13.3"/>
    </reaction>
</comment>
<evidence type="ECO:0000256" key="2">
    <source>
        <dbReference type="ARBA" id="ARBA00012438"/>
    </source>
</evidence>
<dbReference type="GO" id="GO:0000155">
    <property type="term" value="F:phosphorelay sensor kinase activity"/>
    <property type="evidence" value="ECO:0007669"/>
    <property type="project" value="InterPro"/>
</dbReference>
<dbReference type="Gene3D" id="3.30.450.20">
    <property type="entry name" value="PAS domain"/>
    <property type="match status" value="1"/>
</dbReference>
<dbReference type="PANTHER" id="PTHR43065">
    <property type="entry name" value="SENSOR HISTIDINE KINASE"/>
    <property type="match status" value="1"/>
</dbReference>
<dbReference type="InterPro" id="IPR011006">
    <property type="entry name" value="CheY-like_superfamily"/>
</dbReference>
<dbReference type="EMBL" id="JADKCH010000005">
    <property type="protein sequence ID" value="MBK8572398.1"/>
    <property type="molecule type" value="Genomic_DNA"/>
</dbReference>
<dbReference type="InterPro" id="IPR001789">
    <property type="entry name" value="Sig_transdc_resp-reg_receiver"/>
</dbReference>
<comment type="caution">
    <text evidence="8">The sequence shown here is derived from an EMBL/GenBank/DDBJ whole genome shotgun (WGS) entry which is preliminary data.</text>
</comment>
<evidence type="ECO:0000259" key="6">
    <source>
        <dbReference type="PROSITE" id="PS50109"/>
    </source>
</evidence>
<dbReference type="CDD" id="cd00156">
    <property type="entry name" value="REC"/>
    <property type="match status" value="1"/>
</dbReference>
<evidence type="ECO:0000313" key="8">
    <source>
        <dbReference type="EMBL" id="MBK8572398.1"/>
    </source>
</evidence>
<dbReference type="PROSITE" id="PS50109">
    <property type="entry name" value="HIS_KIN"/>
    <property type="match status" value="1"/>
</dbReference>
<sequence length="697" mass="76399">MTRDSAQRRTRWLVWGISGLISVLVPLLFFQGSYQYLRGVMEARTELRAREVSQLIAANPAMWRYEEIRLTELLERGLAEDRSESVELVTTDGDVVARQGRPPGSLQVGHLHPIYDAGQVIGQLRVAYSLRPLLLRTLVVGLGSLATALLAVFVFRKLSLREIHESAQALEESEQRYRSLYGSMREGLAIHRVVPGEQGGPPTLAILDANPNCLAMFGLDRRAIRGGDSFATFGAGLREHRAELLGLEGREGIASFELTLPGQGRHFLVEAFSPGQGQIATLFEDITQRRRSEEERLHLERQLLHAQKLESLGILSGGIAHDFNNLLTAIQGFLNLVQVQLEPGSPALRHLDAMEHVLLRAADLTRQMLAYSGRGRFIVQPHSLNQIIQGMHDLVKVTVPKKISLSFDLALGLPPIEADATQIQQVLLNLLTNASEAMEGQEGAIRVATRTLELGPEDVADGRLGEDLGPGPHVILEVSDTGCGMSPEVQARIFDPFYTTKTTGRGLGLSALLGILRGHHAGLQIDSRPGEGTTFRIYFRASALALEVKEARPRPPWTRLQGTVLLVDDEEMILSSVSDMLASMGLQVHTARDGRQAVASVQKEGASLDLVLMDITMPRMDGLEALRLIHQLDPAKPVILSSGYSEHESIRDGSGEQAAGFLPKPYSIHDLYAMVASHLAVRPREGQIPPTQGTLPF</sequence>
<dbReference type="Proteomes" id="UP000709959">
    <property type="component" value="Unassembled WGS sequence"/>
</dbReference>
<dbReference type="SMART" id="SM00387">
    <property type="entry name" value="HATPase_c"/>
    <property type="match status" value="1"/>
</dbReference>
<dbReference type="EC" id="2.7.13.3" evidence="2"/>
<dbReference type="SMART" id="SM00448">
    <property type="entry name" value="REC"/>
    <property type="match status" value="1"/>
</dbReference>
<dbReference type="SUPFAM" id="SSF47384">
    <property type="entry name" value="Homodimeric domain of signal transducing histidine kinase"/>
    <property type="match status" value="1"/>
</dbReference>
<evidence type="ECO:0000313" key="9">
    <source>
        <dbReference type="Proteomes" id="UP000709959"/>
    </source>
</evidence>
<evidence type="ECO:0000256" key="4">
    <source>
        <dbReference type="PROSITE-ProRule" id="PRU00169"/>
    </source>
</evidence>
<dbReference type="Gene3D" id="3.40.50.2300">
    <property type="match status" value="1"/>
</dbReference>
<dbReference type="InterPro" id="IPR036097">
    <property type="entry name" value="HisK_dim/P_sf"/>
</dbReference>
<keyword evidence="3 4" id="KW-0597">Phosphoprotein</keyword>
<name>A0A936F1H7_9BACT</name>
<feature type="modified residue" description="4-aspartylphosphate" evidence="4">
    <location>
        <position position="614"/>
    </location>
</feature>
<feature type="transmembrane region" description="Helical" evidence="5">
    <location>
        <begin position="12"/>
        <end position="30"/>
    </location>
</feature>
<evidence type="ECO:0000256" key="3">
    <source>
        <dbReference type="ARBA" id="ARBA00022553"/>
    </source>
</evidence>
<dbReference type="PROSITE" id="PS50110">
    <property type="entry name" value="RESPONSE_REGULATORY"/>
    <property type="match status" value="1"/>
</dbReference>
<dbReference type="Pfam" id="PF02518">
    <property type="entry name" value="HATPase_c"/>
    <property type="match status" value="1"/>
</dbReference>
<dbReference type="PRINTS" id="PR00344">
    <property type="entry name" value="BCTRLSENSOR"/>
</dbReference>
<proteinExistence type="predicted"/>
<dbReference type="Gene3D" id="3.30.565.10">
    <property type="entry name" value="Histidine kinase-like ATPase, C-terminal domain"/>
    <property type="match status" value="1"/>
</dbReference>
<dbReference type="InterPro" id="IPR004358">
    <property type="entry name" value="Sig_transdc_His_kin-like_C"/>
</dbReference>
<dbReference type="InterPro" id="IPR036890">
    <property type="entry name" value="HATPase_C_sf"/>
</dbReference>
<organism evidence="8 9">
    <name type="scientific">Candidatus Geothrix odensensis</name>
    <dbReference type="NCBI Taxonomy" id="2954440"/>
    <lineage>
        <taxon>Bacteria</taxon>
        <taxon>Pseudomonadati</taxon>
        <taxon>Acidobacteriota</taxon>
        <taxon>Holophagae</taxon>
        <taxon>Holophagales</taxon>
        <taxon>Holophagaceae</taxon>
        <taxon>Geothrix</taxon>
    </lineage>
</organism>
<dbReference type="CDD" id="cd00082">
    <property type="entry name" value="HisKA"/>
    <property type="match status" value="1"/>
</dbReference>
<dbReference type="InterPro" id="IPR035965">
    <property type="entry name" value="PAS-like_dom_sf"/>
</dbReference>
<keyword evidence="5" id="KW-0812">Transmembrane</keyword>
<feature type="domain" description="Histidine kinase" evidence="6">
    <location>
        <begin position="318"/>
        <end position="543"/>
    </location>
</feature>
<protein>
    <recommendedName>
        <fullName evidence="2">histidine kinase</fullName>
        <ecNumber evidence="2">2.7.13.3</ecNumber>
    </recommendedName>
</protein>
<dbReference type="SUPFAM" id="SSF55785">
    <property type="entry name" value="PYP-like sensor domain (PAS domain)"/>
    <property type="match status" value="1"/>
</dbReference>
<dbReference type="AlphaFoldDB" id="A0A936F1H7"/>
<dbReference type="PANTHER" id="PTHR43065:SF42">
    <property type="entry name" value="TWO-COMPONENT SENSOR PPRA"/>
    <property type="match status" value="1"/>
</dbReference>
<dbReference type="SUPFAM" id="SSF52172">
    <property type="entry name" value="CheY-like"/>
    <property type="match status" value="1"/>
</dbReference>
<keyword evidence="5" id="KW-1133">Transmembrane helix</keyword>
<dbReference type="InterPro" id="IPR003594">
    <property type="entry name" value="HATPase_dom"/>
</dbReference>
<dbReference type="SUPFAM" id="SSF55874">
    <property type="entry name" value="ATPase domain of HSP90 chaperone/DNA topoisomerase II/histidine kinase"/>
    <property type="match status" value="1"/>
</dbReference>
<dbReference type="Pfam" id="PF00072">
    <property type="entry name" value="Response_reg"/>
    <property type="match status" value="1"/>
</dbReference>
<dbReference type="InterPro" id="IPR005467">
    <property type="entry name" value="His_kinase_dom"/>
</dbReference>
<feature type="domain" description="Response regulatory" evidence="7">
    <location>
        <begin position="563"/>
        <end position="679"/>
    </location>
</feature>
<reference evidence="8 9" key="1">
    <citation type="submission" date="2020-10" db="EMBL/GenBank/DDBJ databases">
        <title>Connecting structure to function with the recovery of over 1000 high-quality activated sludge metagenome-assembled genomes encoding full-length rRNA genes using long-read sequencing.</title>
        <authorList>
            <person name="Singleton C.M."/>
            <person name="Petriglieri F."/>
            <person name="Kristensen J.M."/>
            <person name="Kirkegaard R.H."/>
            <person name="Michaelsen T.Y."/>
            <person name="Andersen M.H."/>
            <person name="Karst S.M."/>
            <person name="Dueholm M.S."/>
            <person name="Nielsen P.H."/>
            <person name="Albertsen M."/>
        </authorList>
    </citation>
    <scope>NUCLEOTIDE SEQUENCE [LARGE SCALE GENOMIC DNA]</scope>
    <source>
        <strain evidence="8">OdNE_18-Q3-R46-58_MAXAC.008</strain>
    </source>
</reference>
<dbReference type="Gene3D" id="1.10.287.130">
    <property type="match status" value="1"/>
</dbReference>